<reference evidence="3 4" key="1">
    <citation type="submission" date="2013-05" db="EMBL/GenBank/DDBJ databases">
        <title>Complete genome sequence of Bacillus thuringiensis YBT-1518, a typical strain with high toxicity to nematode.</title>
        <authorList>
            <person name="Wang P."/>
            <person name="Zhang C."/>
            <person name="Guo M."/>
            <person name="Guo S."/>
            <person name="Zhu Y."/>
            <person name="Zheng J."/>
            <person name="Zhu L."/>
            <person name="Ruan L."/>
            <person name="Peng D."/>
            <person name="Sun M."/>
        </authorList>
    </citation>
    <scope>NUCLEOTIDE SEQUENCE [LARGE SCALE GENOMIC DNA]</scope>
    <source>
        <strain evidence="3 4">YBT-1518</strain>
    </source>
</reference>
<feature type="coiled-coil region" evidence="1">
    <location>
        <begin position="130"/>
        <end position="157"/>
    </location>
</feature>
<dbReference type="RefSeq" id="WP_023523471.1">
    <property type="nucleotide sequence ID" value="NC_022873.1"/>
</dbReference>
<accession>A0A9W3KIM9</accession>
<evidence type="ECO:0000259" key="2">
    <source>
        <dbReference type="Pfam" id="PF10651"/>
    </source>
</evidence>
<dbReference type="Pfam" id="PF10651">
    <property type="entry name" value="BppU_N"/>
    <property type="match status" value="1"/>
</dbReference>
<evidence type="ECO:0000313" key="3">
    <source>
        <dbReference type="EMBL" id="AHA74916.1"/>
    </source>
</evidence>
<name>A0A9W3KIM9_BACTU</name>
<sequence length="446" mass="49712">MRNEEIMIGLADPVFTKTIRSRQNDKNGLKLTVYVREKGEKVDLTGYVVKYEATNHTGVFIRDDALIGDAKNGVFSYSFKSQAVSTSDDWTAYFVLEKSTERMSTPDIRITLRRDVKEGNIKIENYISEFDKALEMVKGYQKQIDEANKRINELTAAVTGQKYQLWKVTGDDGHTIPLDAKTDLNSVIKTGVYRGNSLVNAPAGANWWYIQVYSHSDGAYSCMQVAYSLDSSNLKSLYIRKKASNVWTNWERQAIFSEVISNNGDNSMMGSLYIDRNSNDAPLVIANKLGKMRFLPHNNDFNYIQSGTLDDKAKNLFLTGYNGSTMDKVQVKTNEFIVEGILKQATDTGWINLATTGVENVPDRILKYKRSGDQITVIGSVRNPANTTIFTVLPVGFRPVQNIAFPALAYGNGPTVCEVTVKSDGGIFVNGVQSGNTIHIAMNFLI</sequence>
<dbReference type="EMBL" id="CP005935">
    <property type="protein sequence ID" value="AHA74916.1"/>
    <property type="molecule type" value="Genomic_DNA"/>
</dbReference>
<feature type="domain" description="BppU N-terminal" evidence="2">
    <location>
        <begin position="13"/>
        <end position="137"/>
    </location>
</feature>
<dbReference type="KEGG" id="bthu:YBT1518_29075"/>
<proteinExistence type="predicted"/>
<dbReference type="InterPro" id="IPR018913">
    <property type="entry name" value="BppU_N"/>
</dbReference>
<dbReference type="AlphaFoldDB" id="A0A9W3KIM9"/>
<dbReference type="CDD" id="cd19958">
    <property type="entry name" value="pyocin_knob"/>
    <property type="match status" value="1"/>
</dbReference>
<organism evidence="3 4">
    <name type="scientific">Bacillus thuringiensis YBT-1518</name>
    <dbReference type="NCBI Taxonomy" id="529122"/>
    <lineage>
        <taxon>Bacteria</taxon>
        <taxon>Bacillati</taxon>
        <taxon>Bacillota</taxon>
        <taxon>Bacilli</taxon>
        <taxon>Bacillales</taxon>
        <taxon>Bacillaceae</taxon>
        <taxon>Bacillus</taxon>
        <taxon>Bacillus cereus group</taxon>
    </lineage>
</organism>
<dbReference type="Proteomes" id="UP000018566">
    <property type="component" value="Chromosome"/>
</dbReference>
<keyword evidence="1" id="KW-0175">Coiled coil</keyword>
<dbReference type="Gene3D" id="2.60.40.3350">
    <property type="match status" value="1"/>
</dbReference>
<gene>
    <name evidence="3" type="ORF">YBT1518_29075</name>
</gene>
<evidence type="ECO:0000256" key="1">
    <source>
        <dbReference type="SAM" id="Coils"/>
    </source>
</evidence>
<protein>
    <submittedName>
        <fullName evidence="3">Phage protein</fullName>
    </submittedName>
</protein>
<evidence type="ECO:0000313" key="4">
    <source>
        <dbReference type="Proteomes" id="UP000018566"/>
    </source>
</evidence>